<reference evidence="2 3" key="2">
    <citation type="submission" date="2019-04" db="EMBL/GenBank/DDBJ databases">
        <title>The genome sequence of big-headed turtle.</title>
        <authorList>
            <person name="Gong S."/>
        </authorList>
    </citation>
    <scope>NUCLEOTIDE SEQUENCE [LARGE SCALE GENOMIC DNA]</scope>
    <source>
        <strain evidence="2">DO16091913</strain>
        <tissue evidence="2">Muscle</tissue>
    </source>
</reference>
<comment type="caution">
    <text evidence="2">The sequence shown here is derived from an EMBL/GenBank/DDBJ whole genome shotgun (WGS) entry which is preliminary data.</text>
</comment>
<evidence type="ECO:0000313" key="3">
    <source>
        <dbReference type="Proteomes" id="UP000297703"/>
    </source>
</evidence>
<organism evidence="2 3">
    <name type="scientific">Platysternon megacephalum</name>
    <name type="common">big-headed turtle</name>
    <dbReference type="NCBI Taxonomy" id="55544"/>
    <lineage>
        <taxon>Eukaryota</taxon>
        <taxon>Metazoa</taxon>
        <taxon>Chordata</taxon>
        <taxon>Craniata</taxon>
        <taxon>Vertebrata</taxon>
        <taxon>Euteleostomi</taxon>
        <taxon>Archelosauria</taxon>
        <taxon>Testudinata</taxon>
        <taxon>Testudines</taxon>
        <taxon>Cryptodira</taxon>
        <taxon>Durocryptodira</taxon>
        <taxon>Testudinoidea</taxon>
        <taxon>Platysternidae</taxon>
        <taxon>Platysternon</taxon>
    </lineage>
</organism>
<feature type="chain" id="PRO_5020022466" evidence="1">
    <location>
        <begin position="18"/>
        <end position="132"/>
    </location>
</feature>
<protein>
    <submittedName>
        <fullName evidence="2">E3 ubiquitin-protein ligase RNF19B</fullName>
    </submittedName>
</protein>
<feature type="signal peptide" evidence="1">
    <location>
        <begin position="1"/>
        <end position="17"/>
    </location>
</feature>
<sequence length="132" mass="14909">MSPRCLFTLVFAPGASSAMVNDPLTQCHSHDLACFGSEWMPTKGSPDERKNEVMSALRITGTDFPRKFSQEQFVKGEPVRPDGRSIVRAQACPQESLVLHCYRLTCQLCRGRTWAELYPFKTHTDNSIHCFV</sequence>
<reference evidence="2 3" key="1">
    <citation type="submission" date="2019-04" db="EMBL/GenBank/DDBJ databases">
        <title>Draft genome of the big-headed turtle Platysternon megacephalum.</title>
        <authorList>
            <person name="Gong S."/>
        </authorList>
    </citation>
    <scope>NUCLEOTIDE SEQUENCE [LARGE SCALE GENOMIC DNA]</scope>
    <source>
        <strain evidence="2">DO16091913</strain>
        <tissue evidence="2">Muscle</tissue>
    </source>
</reference>
<evidence type="ECO:0000313" key="2">
    <source>
        <dbReference type="EMBL" id="TFK13877.1"/>
    </source>
</evidence>
<accession>A0A4D9ESN4</accession>
<gene>
    <name evidence="2" type="ORF">DR999_PMT02903</name>
</gene>
<evidence type="ECO:0000256" key="1">
    <source>
        <dbReference type="SAM" id="SignalP"/>
    </source>
</evidence>
<dbReference type="Proteomes" id="UP000297703">
    <property type="component" value="Unassembled WGS sequence"/>
</dbReference>
<dbReference type="EMBL" id="QXTE01000014">
    <property type="protein sequence ID" value="TFK13877.1"/>
    <property type="molecule type" value="Genomic_DNA"/>
</dbReference>
<keyword evidence="1" id="KW-0732">Signal</keyword>
<keyword evidence="3" id="KW-1185">Reference proteome</keyword>
<name>A0A4D9ESN4_9SAUR</name>
<proteinExistence type="predicted"/>
<dbReference type="AlphaFoldDB" id="A0A4D9ESN4"/>